<feature type="compositionally biased region" description="Basic and acidic residues" evidence="1">
    <location>
        <begin position="365"/>
        <end position="378"/>
    </location>
</feature>
<dbReference type="Proteomes" id="UP000007322">
    <property type="component" value="Chromosome 5"/>
</dbReference>
<dbReference type="OrthoDB" id="4579609at2759"/>
<accession>G2QIY7</accession>
<organism evidence="2 3">
    <name type="scientific">Thermothelomyces thermophilus (strain ATCC 42464 / BCRC 31852 / DSM 1799)</name>
    <name type="common">Sporotrichum thermophile</name>
    <dbReference type="NCBI Taxonomy" id="573729"/>
    <lineage>
        <taxon>Eukaryota</taxon>
        <taxon>Fungi</taxon>
        <taxon>Dikarya</taxon>
        <taxon>Ascomycota</taxon>
        <taxon>Pezizomycotina</taxon>
        <taxon>Sordariomycetes</taxon>
        <taxon>Sordariomycetidae</taxon>
        <taxon>Sordariales</taxon>
        <taxon>Chaetomiaceae</taxon>
        <taxon>Thermothelomyces</taxon>
    </lineage>
</organism>
<feature type="region of interest" description="Disordered" evidence="1">
    <location>
        <begin position="365"/>
        <end position="398"/>
    </location>
</feature>
<keyword evidence="3" id="KW-1185">Reference proteome</keyword>
<protein>
    <submittedName>
        <fullName evidence="2">Uncharacterized protein</fullName>
    </submittedName>
</protein>
<dbReference type="GeneID" id="11511411"/>
<reference evidence="2 3" key="1">
    <citation type="journal article" date="2011" name="Nat. Biotechnol.">
        <title>Comparative genomic analysis of the thermophilic biomass-degrading fungi Myceliophthora thermophila and Thielavia terrestris.</title>
        <authorList>
            <person name="Berka R.M."/>
            <person name="Grigoriev I.V."/>
            <person name="Otillar R."/>
            <person name="Salamov A."/>
            <person name="Grimwood J."/>
            <person name="Reid I."/>
            <person name="Ishmael N."/>
            <person name="John T."/>
            <person name="Darmond C."/>
            <person name="Moisan M.-C."/>
            <person name="Henrissat B."/>
            <person name="Coutinho P.M."/>
            <person name="Lombard V."/>
            <person name="Natvig D.O."/>
            <person name="Lindquist E."/>
            <person name="Schmutz J."/>
            <person name="Lucas S."/>
            <person name="Harris P."/>
            <person name="Powlowski J."/>
            <person name="Bellemare A."/>
            <person name="Taylor D."/>
            <person name="Butler G."/>
            <person name="de Vries R.P."/>
            <person name="Allijn I.E."/>
            <person name="van den Brink J."/>
            <person name="Ushinsky S."/>
            <person name="Storms R."/>
            <person name="Powell A.J."/>
            <person name="Paulsen I.T."/>
            <person name="Elbourne L.D.H."/>
            <person name="Baker S.E."/>
            <person name="Magnuson J."/>
            <person name="LaBoissiere S."/>
            <person name="Clutterbuck A.J."/>
            <person name="Martinez D."/>
            <person name="Wogulis M."/>
            <person name="de Leon A.L."/>
            <person name="Rey M.W."/>
            <person name="Tsang A."/>
        </authorList>
    </citation>
    <scope>NUCLEOTIDE SEQUENCE [LARGE SCALE GENOMIC DNA]</scope>
    <source>
        <strain evidence="3">ATCC 42464 / BCRC 31852 / DSM 1799</strain>
    </source>
</reference>
<evidence type="ECO:0000256" key="1">
    <source>
        <dbReference type="SAM" id="MobiDB-lite"/>
    </source>
</evidence>
<sequence length="575" mass="64536">MPLRIDISDVAIEKTEAIHQLHVWGVKTSRWKNNCIKTPLNSRPSPNHRRAAVMHSEAPSLDLVWAEIRDDHILELAVINPAMEDNDLLNKLGHGIAIGFSPTMMDPDSVVDTKWRNQALTDILGPGHKVLWPGPVIFFSYGYDVSDYVKVGPNQPDVAKHNRFRSLWETDHGKGNDMQNEGNDSCSVGEMVWKWKVKERGTSMRVLDLSRRDLSAILDYTAYSQLNPIPSSSMFAGSNAFHCVHVLDLNNPGYSLKNLWTEIDPAAPLIASKIPRGVLTFQNPRGDNLSFYFVGLPTWPNPLQAMLGAFAVGLPWLIHYSMDINPPFRGNMPRATRWPLADLLWSIDFPSHDSANRAMLEAATKADADPYTGEDRDVQQASAPSLRPPGGRGSDTTDAAPLLHIYRPTHACDSITVVHALGAELRPDHVRALYKYLRHTRPTLWSRHGADGFENYWHVYARVHLRGEAATTAAAESPYAITRRAEEKVQEKQERKGKGKQEVGDERNGGGWRNDPMLARIMAHMTLERFTGEDAVKSGERRAQIERRRRALLKVIEWWRTKGPGREGPPAEGGH</sequence>
<dbReference type="OMA" id="HQLHLWG"/>
<feature type="region of interest" description="Disordered" evidence="1">
    <location>
        <begin position="485"/>
        <end position="515"/>
    </location>
</feature>
<dbReference type="KEGG" id="mtm:MYCTH_2112484"/>
<dbReference type="HOGENOM" id="CLU_500568_0_0_1"/>
<gene>
    <name evidence="2" type="ORF">MYCTH_2112484</name>
</gene>
<evidence type="ECO:0000313" key="3">
    <source>
        <dbReference type="Proteomes" id="UP000007322"/>
    </source>
</evidence>
<dbReference type="VEuPathDB" id="FungiDB:MYCTH_2112484"/>
<evidence type="ECO:0000313" key="2">
    <source>
        <dbReference type="EMBL" id="AEO60406.1"/>
    </source>
</evidence>
<dbReference type="eggNOG" id="ENOG502RKM5">
    <property type="taxonomic scope" value="Eukaryota"/>
</dbReference>
<dbReference type="AlphaFoldDB" id="G2QIY7"/>
<feature type="compositionally biased region" description="Basic and acidic residues" evidence="1">
    <location>
        <begin position="485"/>
        <end position="508"/>
    </location>
</feature>
<name>G2QIY7_THET4</name>
<proteinExistence type="predicted"/>
<dbReference type="InParanoid" id="G2QIY7"/>
<dbReference type="EMBL" id="CP003006">
    <property type="protein sequence ID" value="AEO60406.1"/>
    <property type="molecule type" value="Genomic_DNA"/>
</dbReference>
<dbReference type="RefSeq" id="XP_003665651.1">
    <property type="nucleotide sequence ID" value="XM_003665603.1"/>
</dbReference>